<evidence type="ECO:0008006" key="5">
    <source>
        <dbReference type="Google" id="ProtNLM"/>
    </source>
</evidence>
<dbReference type="VEuPathDB" id="TrichDB:TVAGG3_1065740"/>
<evidence type="ECO:0000256" key="1">
    <source>
        <dbReference type="ARBA" id="ARBA00022801"/>
    </source>
</evidence>
<accession>A2GQS4</accession>
<dbReference type="EMBL" id="DS118670">
    <property type="protein sequence ID" value="EAX80493.1"/>
    <property type="molecule type" value="Genomic_DNA"/>
</dbReference>
<dbReference type="VEuPathDB" id="TrichDB:TVAGG3_1065730"/>
<dbReference type="SUPFAM" id="SSF52540">
    <property type="entry name" value="P-loop containing nucleoside triphosphate hydrolases"/>
    <property type="match status" value="1"/>
</dbReference>
<reference evidence="3" key="2">
    <citation type="journal article" date="2007" name="Science">
        <title>Draft genome sequence of the sexually transmitted pathogen Trichomonas vaginalis.</title>
        <authorList>
            <person name="Carlton J.M."/>
            <person name="Hirt R.P."/>
            <person name="Silva J.C."/>
            <person name="Delcher A.L."/>
            <person name="Schatz M."/>
            <person name="Zhao Q."/>
            <person name="Wortman J.R."/>
            <person name="Bidwell S.L."/>
            <person name="Alsmark U.C.M."/>
            <person name="Besteiro S."/>
            <person name="Sicheritz-Ponten T."/>
            <person name="Noel C.J."/>
            <person name="Dacks J.B."/>
            <person name="Foster P.G."/>
            <person name="Simillion C."/>
            <person name="Van de Peer Y."/>
            <person name="Miranda-Saavedra D."/>
            <person name="Barton G.J."/>
            <person name="Westrop G.D."/>
            <person name="Mueller S."/>
            <person name="Dessi D."/>
            <person name="Fiori P.L."/>
            <person name="Ren Q."/>
            <person name="Paulsen I."/>
            <person name="Zhang H."/>
            <person name="Bastida-Corcuera F.D."/>
            <person name="Simoes-Barbosa A."/>
            <person name="Brown M.T."/>
            <person name="Hayes R.D."/>
            <person name="Mukherjee M."/>
            <person name="Okumura C.Y."/>
            <person name="Schneider R."/>
            <person name="Smith A.J."/>
            <person name="Vanacova S."/>
            <person name="Villalvazo M."/>
            <person name="Haas B.J."/>
            <person name="Pertea M."/>
            <person name="Feldblyum T.V."/>
            <person name="Utterback T.R."/>
            <person name="Shu C.L."/>
            <person name="Osoegawa K."/>
            <person name="de Jong P.J."/>
            <person name="Hrdy I."/>
            <person name="Horvathova L."/>
            <person name="Zubacova Z."/>
            <person name="Dolezal P."/>
            <person name="Malik S.B."/>
            <person name="Logsdon J.M. Jr."/>
            <person name="Henze K."/>
            <person name="Gupta A."/>
            <person name="Wang C.C."/>
            <person name="Dunne R.L."/>
            <person name="Upcroft J.A."/>
            <person name="Upcroft P."/>
            <person name="White O."/>
            <person name="Salzberg S.L."/>
            <person name="Tang P."/>
            <person name="Chiu C.-H."/>
            <person name="Lee Y.-S."/>
            <person name="Embley T.M."/>
            <person name="Coombs G.H."/>
            <person name="Mottram J.C."/>
            <person name="Tachezy J."/>
            <person name="Fraser-Liggett C.M."/>
            <person name="Johnson P.J."/>
        </authorList>
    </citation>
    <scope>NUCLEOTIDE SEQUENCE [LARGE SCALE GENOMIC DNA]</scope>
    <source>
        <strain evidence="3">G3</strain>
    </source>
</reference>
<dbReference type="GO" id="GO:0017111">
    <property type="term" value="F:ribonucleoside triphosphate phosphatase activity"/>
    <property type="evidence" value="ECO:0000318"/>
    <property type="project" value="GO_Central"/>
</dbReference>
<dbReference type="PANTHER" id="PTHR43519">
    <property type="entry name" value="ATP-DEPENDENT RNA HELICASE HRPB"/>
    <property type="match status" value="1"/>
</dbReference>
<protein>
    <recommendedName>
        <fullName evidence="5">Helicase conserved C-terminal domain containing protein</fullName>
    </recommendedName>
</protein>
<name>A2GQS4_TRIV3</name>
<feature type="non-terminal residue" evidence="3">
    <location>
        <position position="592"/>
    </location>
</feature>
<dbReference type="STRING" id="5722.A2GQS4"/>
<organism evidence="3 4">
    <name type="scientific">Trichomonas vaginalis (strain ATCC PRA-98 / G3)</name>
    <dbReference type="NCBI Taxonomy" id="412133"/>
    <lineage>
        <taxon>Eukaryota</taxon>
        <taxon>Metamonada</taxon>
        <taxon>Parabasalia</taxon>
        <taxon>Trichomonadida</taxon>
        <taxon>Trichomonadidae</taxon>
        <taxon>Trichomonas</taxon>
    </lineage>
</organism>
<keyword evidence="2" id="KW-0547">Nucleotide-binding</keyword>
<keyword evidence="2" id="KW-0067">ATP-binding</keyword>
<dbReference type="AlphaFoldDB" id="A2GQS4"/>
<dbReference type="GO" id="GO:0004386">
    <property type="term" value="F:helicase activity"/>
    <property type="evidence" value="ECO:0007669"/>
    <property type="project" value="UniProtKB-KW"/>
</dbReference>
<evidence type="ECO:0000313" key="4">
    <source>
        <dbReference type="Proteomes" id="UP000001542"/>
    </source>
</evidence>
<dbReference type="Proteomes" id="UP000001542">
    <property type="component" value="Unassembled WGS sequence"/>
</dbReference>
<keyword evidence="2" id="KW-0347">Helicase</keyword>
<dbReference type="SMR" id="A2GQS4"/>
<sequence length="592" mass="67406">MAAVIDCGICNTPEFNSLTGITNLKESQITKQNQMQRRGRVGRVMPGTAVQITVEGEIIPDYQEPEILTSDISAFILDLRRIGIRFENLKKLPNEVPLETVQSKINILKNIGALDLTTGNLTKKGLKLSSFRNFSPFISASIMNLSNKYYEGNYIPMILAALVIKLISGEIIQNNLSKMFVKNFNVESDVDTIMKTFIEMVNTRKKIKDVALEYGFIPKKATQIVGEIFELCQMLEKGKKDELWPSLTKFYSDCQFVHVFCSRLFEEIQSNSENGIWIIARKAELDLVSNTLFEPEFRFKADKCLAFNSNEGYIVTRSRPGSFSFNIPSNVLILNIARNANLKINFGSIIHIDLTQVQNYKPFAINIPNFYNTPFLIPMLNGFVSKYQNYMLKFNQIGSALKAKESDICFAFSSLLNNKEICLNSFIKADKYEKVEMKIREGIQIVQDLAPFTPQTILIIHPYMKCCCALKGYGIDKIDNDIISFDEPEYKAYHVNENTLRYMHSKISELSKQSSTCSIAITGEDMSFSFDQTVKFEGNKKFVSFPHTNQKCNSVFSIQKDFSHLVIISKEEICLEQSGTWQNVQNYQQATI</sequence>
<dbReference type="GO" id="GO:0003727">
    <property type="term" value="F:single-stranded RNA binding"/>
    <property type="evidence" value="ECO:0000318"/>
    <property type="project" value="GO_Central"/>
</dbReference>
<reference evidence="3" key="1">
    <citation type="submission" date="2006-10" db="EMBL/GenBank/DDBJ databases">
        <authorList>
            <person name="Amadeo P."/>
            <person name="Zhao Q."/>
            <person name="Wortman J."/>
            <person name="Fraser-Liggett C."/>
            <person name="Carlton J."/>
        </authorList>
    </citation>
    <scope>NUCLEOTIDE SEQUENCE</scope>
    <source>
        <strain evidence="3">G3</strain>
    </source>
</reference>
<gene>
    <name evidence="3" type="ORF">TVAG_582650</name>
</gene>
<dbReference type="eggNOG" id="KOG0920">
    <property type="taxonomic scope" value="Eukaryota"/>
</dbReference>
<dbReference type="Gene3D" id="3.40.50.300">
    <property type="entry name" value="P-loop containing nucleotide triphosphate hydrolases"/>
    <property type="match status" value="1"/>
</dbReference>
<dbReference type="InParanoid" id="A2GQS4"/>
<dbReference type="PANTHER" id="PTHR43519:SF1">
    <property type="entry name" value="ATP-DEPENDENT RNA HELICASE HRPB"/>
    <property type="match status" value="1"/>
</dbReference>
<dbReference type="VEuPathDB" id="TrichDB:TVAG_582650"/>
<evidence type="ECO:0000256" key="2">
    <source>
        <dbReference type="ARBA" id="ARBA00022806"/>
    </source>
</evidence>
<evidence type="ECO:0000313" key="3">
    <source>
        <dbReference type="EMBL" id="EAX80493.1"/>
    </source>
</evidence>
<keyword evidence="4" id="KW-1185">Reference proteome</keyword>
<proteinExistence type="predicted"/>
<keyword evidence="1" id="KW-0378">Hydrolase</keyword>
<dbReference type="InterPro" id="IPR027417">
    <property type="entry name" value="P-loop_NTPase"/>
</dbReference>